<dbReference type="RefSeq" id="WP_203657328.1">
    <property type="nucleotide sequence ID" value="NZ_BAAAZM010000006.1"/>
</dbReference>
<gene>
    <name evidence="1" type="ORF">Aru02nite_22100</name>
</gene>
<proteinExistence type="predicted"/>
<dbReference type="EMBL" id="BOMB01000012">
    <property type="protein sequence ID" value="GID11321.1"/>
    <property type="molecule type" value="Genomic_DNA"/>
</dbReference>
<keyword evidence="2" id="KW-1185">Reference proteome</keyword>
<organism evidence="1 2">
    <name type="scientific">Actinocatenispora rupis</name>
    <dbReference type="NCBI Taxonomy" id="519421"/>
    <lineage>
        <taxon>Bacteria</taxon>
        <taxon>Bacillati</taxon>
        <taxon>Actinomycetota</taxon>
        <taxon>Actinomycetes</taxon>
        <taxon>Micromonosporales</taxon>
        <taxon>Micromonosporaceae</taxon>
        <taxon>Actinocatenispora</taxon>
    </lineage>
</organism>
<reference evidence="1" key="1">
    <citation type="submission" date="2021-01" db="EMBL/GenBank/DDBJ databases">
        <title>Whole genome shotgun sequence of Actinocatenispora rupis NBRC 107355.</title>
        <authorList>
            <person name="Komaki H."/>
            <person name="Tamura T."/>
        </authorList>
    </citation>
    <scope>NUCLEOTIDE SEQUENCE</scope>
    <source>
        <strain evidence="1">NBRC 107355</strain>
    </source>
</reference>
<name>A0A8J3IWL5_9ACTN</name>
<dbReference type="Proteomes" id="UP000612808">
    <property type="component" value="Unassembled WGS sequence"/>
</dbReference>
<protein>
    <submittedName>
        <fullName evidence="1">Uncharacterized protein</fullName>
    </submittedName>
</protein>
<sequence length="74" mass="8407">MPDVEIELVGGPRDGERITVPLDGRIPAPHLEMTTVDSTVDGLPDIWRLNYRRDDQPSDDGALWRYRFLSTQKG</sequence>
<dbReference type="AlphaFoldDB" id="A0A8J3IWL5"/>
<evidence type="ECO:0000313" key="2">
    <source>
        <dbReference type="Proteomes" id="UP000612808"/>
    </source>
</evidence>
<comment type="caution">
    <text evidence="1">The sequence shown here is derived from an EMBL/GenBank/DDBJ whole genome shotgun (WGS) entry which is preliminary data.</text>
</comment>
<evidence type="ECO:0000313" key="1">
    <source>
        <dbReference type="EMBL" id="GID11321.1"/>
    </source>
</evidence>
<accession>A0A8J3IWL5</accession>